<dbReference type="KEGG" id="ahb:bsdtb5_42230"/>
<feature type="transmembrane region" description="Helical" evidence="8">
    <location>
        <begin position="398"/>
        <end position="415"/>
    </location>
</feature>
<dbReference type="PANTHER" id="PTHR43731">
    <property type="entry name" value="RHOMBOID PROTEASE"/>
    <property type="match status" value="1"/>
</dbReference>
<evidence type="ECO:0000313" key="10">
    <source>
        <dbReference type="EMBL" id="BCN32928.1"/>
    </source>
</evidence>
<dbReference type="GO" id="GO:0004252">
    <property type="term" value="F:serine-type endopeptidase activity"/>
    <property type="evidence" value="ECO:0007669"/>
    <property type="project" value="InterPro"/>
</dbReference>
<dbReference type="InterPro" id="IPR022764">
    <property type="entry name" value="Peptidase_S54_rhomboid_dom"/>
</dbReference>
<accession>A0A7R7IEP8</accession>
<keyword evidence="6 8" id="KW-0472">Membrane</keyword>
<comment type="subcellular location">
    <subcellularLocation>
        <location evidence="1">Membrane</location>
        <topology evidence="1">Multi-pass membrane protein</topology>
    </subcellularLocation>
</comment>
<dbReference type="Pfam" id="PF01694">
    <property type="entry name" value="Rhomboid"/>
    <property type="match status" value="1"/>
</dbReference>
<reference evidence="10 11" key="1">
    <citation type="submission" date="2020-11" db="EMBL/GenBank/DDBJ databases">
        <title>Draft genome sequencing of a Lachnospiraceae strain isolated from anoxic soil subjected to BSD treatment.</title>
        <authorList>
            <person name="Uek A."/>
            <person name="Tonouchi A."/>
        </authorList>
    </citation>
    <scope>NUCLEOTIDE SEQUENCE [LARGE SCALE GENOMIC DNA]</scope>
    <source>
        <strain evidence="10 11">TB5</strain>
    </source>
</reference>
<feature type="transmembrane region" description="Helical" evidence="8">
    <location>
        <begin position="316"/>
        <end position="334"/>
    </location>
</feature>
<evidence type="ECO:0000256" key="3">
    <source>
        <dbReference type="ARBA" id="ARBA00022692"/>
    </source>
</evidence>
<dbReference type="RefSeq" id="WP_271713928.1">
    <property type="nucleotide sequence ID" value="NZ_AP024169.1"/>
</dbReference>
<protein>
    <recommendedName>
        <fullName evidence="9">Peptidase S54 rhomboid domain-containing protein</fullName>
    </recommendedName>
</protein>
<gene>
    <name evidence="10" type="ORF">bsdtb5_42230</name>
</gene>
<evidence type="ECO:0000256" key="6">
    <source>
        <dbReference type="ARBA" id="ARBA00023136"/>
    </source>
</evidence>
<dbReference type="Proteomes" id="UP000595897">
    <property type="component" value="Chromosome"/>
</dbReference>
<name>A0A7R7IEP8_9FIRM</name>
<feature type="transmembrane region" description="Helical" evidence="8">
    <location>
        <begin position="280"/>
        <end position="304"/>
    </location>
</feature>
<sequence length="425" mass="49354">MSPVIDKLQDNIIRQGFRQIKVNVEGIVLYSKIQDSTAYIAAIFDYTENMKLTKEQHNNVIRQIKEQFQSKQYSSIQYLNLICTNHVEDMKERVLESKEQQWIVDISSLRLIIYENQSSSYLYFKRDIELILDQARVNQSKQANGYDYSNKSSYESKNHKDSYQNTYHSTNQNLYEDIYNTGNQNFHEDINRTGNQNFHDNNYHNSNPNQYHNPFTAPYNNSYRRQKIMYFTLCNTIIVIINVLVYLWGQWKGYYYNENMLVTGAVSWRYAIERHEYYRIITYMFLHDGMAHIVNNMIVLLILGDNLERAVGKLKYVLIYFGTGVVAGFASMVYNMLAGYQYTISIGASGAIFGVVGAILYVVIANRGRLEEFNALQLIIFAGVTLYGGFTSQGTDNMAHVGGFISGIILAFLLYRRPNRGRMKQ</sequence>
<dbReference type="InterPro" id="IPR050925">
    <property type="entry name" value="Rhomboid_protease_S54"/>
</dbReference>
<evidence type="ECO:0000256" key="7">
    <source>
        <dbReference type="SAM" id="MobiDB-lite"/>
    </source>
</evidence>
<dbReference type="GO" id="GO:0016020">
    <property type="term" value="C:membrane"/>
    <property type="evidence" value="ECO:0007669"/>
    <property type="project" value="UniProtKB-SubCell"/>
</dbReference>
<organism evidence="10 11">
    <name type="scientific">Anaeromicropila herbilytica</name>
    <dbReference type="NCBI Taxonomy" id="2785025"/>
    <lineage>
        <taxon>Bacteria</taxon>
        <taxon>Bacillati</taxon>
        <taxon>Bacillota</taxon>
        <taxon>Clostridia</taxon>
        <taxon>Lachnospirales</taxon>
        <taxon>Lachnospiraceae</taxon>
        <taxon>Anaeromicropila</taxon>
    </lineage>
</organism>
<dbReference type="InterPro" id="IPR035952">
    <property type="entry name" value="Rhomboid-like_sf"/>
</dbReference>
<comment type="similarity">
    <text evidence="2">Belongs to the peptidase S54 family.</text>
</comment>
<dbReference type="EMBL" id="AP024169">
    <property type="protein sequence ID" value="BCN32928.1"/>
    <property type="molecule type" value="Genomic_DNA"/>
</dbReference>
<evidence type="ECO:0000256" key="1">
    <source>
        <dbReference type="ARBA" id="ARBA00004141"/>
    </source>
</evidence>
<evidence type="ECO:0000256" key="4">
    <source>
        <dbReference type="ARBA" id="ARBA00022801"/>
    </source>
</evidence>
<dbReference type="AlphaFoldDB" id="A0A7R7IEP8"/>
<dbReference type="PANTHER" id="PTHR43731:SF14">
    <property type="entry name" value="PRESENILIN-ASSOCIATED RHOMBOID-LIKE PROTEIN, MITOCHONDRIAL"/>
    <property type="match status" value="1"/>
</dbReference>
<evidence type="ECO:0000256" key="8">
    <source>
        <dbReference type="SAM" id="Phobius"/>
    </source>
</evidence>
<dbReference type="SUPFAM" id="SSF144091">
    <property type="entry name" value="Rhomboid-like"/>
    <property type="match status" value="1"/>
</dbReference>
<dbReference type="Gene3D" id="1.20.1540.10">
    <property type="entry name" value="Rhomboid-like"/>
    <property type="match status" value="1"/>
</dbReference>
<keyword evidence="5 8" id="KW-1133">Transmembrane helix</keyword>
<feature type="transmembrane region" description="Helical" evidence="8">
    <location>
        <begin position="375"/>
        <end position="392"/>
    </location>
</feature>
<feature type="transmembrane region" description="Helical" evidence="8">
    <location>
        <begin position="228"/>
        <end position="249"/>
    </location>
</feature>
<evidence type="ECO:0000259" key="9">
    <source>
        <dbReference type="Pfam" id="PF01694"/>
    </source>
</evidence>
<keyword evidence="3 8" id="KW-0812">Transmembrane</keyword>
<evidence type="ECO:0000313" key="11">
    <source>
        <dbReference type="Proteomes" id="UP000595897"/>
    </source>
</evidence>
<feature type="transmembrane region" description="Helical" evidence="8">
    <location>
        <begin position="340"/>
        <end position="363"/>
    </location>
</feature>
<evidence type="ECO:0000256" key="2">
    <source>
        <dbReference type="ARBA" id="ARBA00009045"/>
    </source>
</evidence>
<feature type="domain" description="Peptidase S54 rhomboid" evidence="9">
    <location>
        <begin position="275"/>
        <end position="416"/>
    </location>
</feature>
<keyword evidence="11" id="KW-1185">Reference proteome</keyword>
<evidence type="ECO:0000256" key="5">
    <source>
        <dbReference type="ARBA" id="ARBA00022989"/>
    </source>
</evidence>
<proteinExistence type="inferred from homology"/>
<feature type="region of interest" description="Disordered" evidence="7">
    <location>
        <begin position="143"/>
        <end position="163"/>
    </location>
</feature>
<feature type="compositionally biased region" description="Polar residues" evidence="7">
    <location>
        <begin position="143"/>
        <end position="153"/>
    </location>
</feature>
<keyword evidence="4" id="KW-0378">Hydrolase</keyword>